<feature type="signal peptide" evidence="2">
    <location>
        <begin position="1"/>
        <end position="20"/>
    </location>
</feature>
<comment type="caution">
    <text evidence="3">The sequence shown here is derived from an EMBL/GenBank/DDBJ whole genome shotgun (WGS) entry which is preliminary data.</text>
</comment>
<keyword evidence="4" id="KW-1185">Reference proteome</keyword>
<keyword evidence="1" id="KW-1133">Transmembrane helix</keyword>
<reference evidence="3 4" key="1">
    <citation type="journal article" date="2011" name="Genome Res.">
        <title>Phylogeny-wide analysis of social amoeba genomes highlights ancient origins for complex intercellular communication.</title>
        <authorList>
            <person name="Heidel A.J."/>
            <person name="Lawal H.M."/>
            <person name="Felder M."/>
            <person name="Schilde C."/>
            <person name="Helps N.R."/>
            <person name="Tunggal B."/>
            <person name="Rivero F."/>
            <person name="John U."/>
            <person name="Schleicher M."/>
            <person name="Eichinger L."/>
            <person name="Platzer M."/>
            <person name="Noegel A.A."/>
            <person name="Schaap P."/>
            <person name="Gloeckner G."/>
        </authorList>
    </citation>
    <scope>NUCLEOTIDE SEQUENCE [LARGE SCALE GENOMIC DNA]</scope>
    <source>
        <strain evidence="4">ATCC 26659 / Pp 5 / PN500</strain>
    </source>
</reference>
<sequence length="447" mass="49990">MYKYILVSTLLLLTIQYSLGASNLKGCIPEDQYNPQTDYFPDKAQVLNSTLFNVTYSKSYKVITTVSNNMQYVLYQCGTPKPDAAQFPNTTKFFSVPVNSSAVTGTTPLSYFLLMAITNKMTYTGSAKLIAAPCILQGIEDGEIKELSSNATIKAQQLASVDVVFQGSFDKSTNNSVASYETQDPGPLHRTGWVNFFGMFFNAEADANRVFSEISSNYHCFANTSQSTLRQRQIKTKSVAWTTYNAPSSYNQNTASWSISNAAYKSKLSTDAGANFLNLANSTTDVTVFHELIKDVDVIIDETYQLNSFDDFLMAYQINTTEMQAKFKFVANKVVFRQDGLENIYDGRDWFQSAVAFNDAVLQDVIRAVYPEVLPKSTLPLWLRNIATNEPTLRMTADNCTTEVRPQIYEDRVLECSTMFDDSSNSAFTLLPAIFTIIISVAITFFF</sequence>
<feature type="chain" id="PRO_5003042241" evidence="2">
    <location>
        <begin position="21"/>
        <end position="447"/>
    </location>
</feature>
<dbReference type="Proteomes" id="UP000001396">
    <property type="component" value="Unassembled WGS sequence"/>
</dbReference>
<dbReference type="STRING" id="670386.D3B6B9"/>
<feature type="transmembrane region" description="Helical" evidence="1">
    <location>
        <begin position="427"/>
        <end position="446"/>
    </location>
</feature>
<dbReference type="PANTHER" id="PTHR38360:SF1">
    <property type="entry name" value="F12P19.7"/>
    <property type="match status" value="1"/>
</dbReference>
<organism evidence="3 4">
    <name type="scientific">Heterostelium pallidum (strain ATCC 26659 / Pp 5 / PN500)</name>
    <name type="common">Cellular slime mold</name>
    <name type="synonym">Polysphondylium pallidum</name>
    <dbReference type="NCBI Taxonomy" id="670386"/>
    <lineage>
        <taxon>Eukaryota</taxon>
        <taxon>Amoebozoa</taxon>
        <taxon>Evosea</taxon>
        <taxon>Eumycetozoa</taxon>
        <taxon>Dictyostelia</taxon>
        <taxon>Acytosteliales</taxon>
        <taxon>Acytosteliaceae</taxon>
        <taxon>Heterostelium</taxon>
    </lineage>
</organism>
<evidence type="ECO:0000256" key="2">
    <source>
        <dbReference type="SAM" id="SignalP"/>
    </source>
</evidence>
<name>D3B6B9_HETP5</name>
<dbReference type="OMA" id="ARTKYCT"/>
<dbReference type="RefSeq" id="XP_020435006.1">
    <property type="nucleotide sequence ID" value="XM_020574592.1"/>
</dbReference>
<evidence type="ECO:0000313" key="3">
    <source>
        <dbReference type="EMBL" id="EFA82889.1"/>
    </source>
</evidence>
<dbReference type="AlphaFoldDB" id="D3B6B9"/>
<evidence type="ECO:0000256" key="1">
    <source>
        <dbReference type="SAM" id="Phobius"/>
    </source>
</evidence>
<accession>D3B6B9</accession>
<dbReference type="PANTHER" id="PTHR38360">
    <property type="entry name" value="OS03G0120000 PROTEIN"/>
    <property type="match status" value="1"/>
</dbReference>
<keyword evidence="2" id="KW-0732">Signal</keyword>
<gene>
    <name evidence="3" type="ORF">PPL_03667</name>
</gene>
<evidence type="ECO:0000313" key="4">
    <source>
        <dbReference type="Proteomes" id="UP000001396"/>
    </source>
</evidence>
<keyword evidence="1" id="KW-0472">Membrane</keyword>
<protein>
    <submittedName>
        <fullName evidence="3">Periplasmic binding protein</fullName>
    </submittedName>
</protein>
<dbReference type="GeneID" id="31359154"/>
<proteinExistence type="predicted"/>
<keyword evidence="1" id="KW-0812">Transmembrane</keyword>
<dbReference type="InParanoid" id="D3B6B9"/>
<dbReference type="EMBL" id="ADBJ01000017">
    <property type="protein sequence ID" value="EFA82889.1"/>
    <property type="molecule type" value="Genomic_DNA"/>
</dbReference>